<comment type="caution">
    <text evidence="1">The sequence shown here is derived from an EMBL/GenBank/DDBJ whole genome shotgun (WGS) entry which is preliminary data.</text>
</comment>
<evidence type="ECO:0000313" key="2">
    <source>
        <dbReference type="Proteomes" id="UP000660339"/>
    </source>
</evidence>
<protein>
    <submittedName>
        <fullName evidence="1">Carbon-nitrogen hydrolase family protein</fullName>
    </submittedName>
</protein>
<evidence type="ECO:0000313" key="1">
    <source>
        <dbReference type="EMBL" id="GIG12450.1"/>
    </source>
</evidence>
<reference evidence="1" key="1">
    <citation type="submission" date="2021-01" db="EMBL/GenBank/DDBJ databases">
        <title>Whole genome shotgun sequence of Catellatospora methionotrophica NBRC 14553.</title>
        <authorList>
            <person name="Komaki H."/>
            <person name="Tamura T."/>
        </authorList>
    </citation>
    <scope>NUCLEOTIDE SEQUENCE</scope>
    <source>
        <strain evidence="1">NBRC 14553</strain>
    </source>
</reference>
<accession>A0A8J3LH19</accession>
<dbReference type="RefSeq" id="WP_166385169.1">
    <property type="nucleotide sequence ID" value="NZ_BAAATT010000033.1"/>
</dbReference>
<keyword evidence="1" id="KW-0378">Hydrolase</keyword>
<keyword evidence="2" id="KW-1185">Reference proteome</keyword>
<name>A0A8J3LH19_9ACTN</name>
<dbReference type="Proteomes" id="UP000660339">
    <property type="component" value="Unassembled WGS sequence"/>
</dbReference>
<dbReference type="GO" id="GO:0016787">
    <property type="term" value="F:hydrolase activity"/>
    <property type="evidence" value="ECO:0007669"/>
    <property type="project" value="UniProtKB-KW"/>
</dbReference>
<organism evidence="1 2">
    <name type="scientific">Catellatospora methionotrophica</name>
    <dbReference type="NCBI Taxonomy" id="121620"/>
    <lineage>
        <taxon>Bacteria</taxon>
        <taxon>Bacillati</taxon>
        <taxon>Actinomycetota</taxon>
        <taxon>Actinomycetes</taxon>
        <taxon>Micromonosporales</taxon>
        <taxon>Micromonosporaceae</taxon>
        <taxon>Catellatospora</taxon>
    </lineage>
</organism>
<sequence length="520" mass="53924">MSSGDAAARRRISAPLGRGGRFARLLALLVVVPWTLVALSSHGPALVSALSGTATGTGRPSAAECASYRSPGRVPVTGHQAPGAKLRVFAVGYHLNLDHAASYATWRTAMRCLMEDTVVPHLSPGVPTLVVFPEDIGLPTIGVGARGAGVRAQAGSPARAASDAVPLGMAGALAQLNIAYAPQIAAYQLRFGGLDPRKQAMLAATDTFARAFSRTFSEIARDYGVYVVAGNNQARYRVSRDPAEVALFADPALKSTGVAYVATSARVTNSTFLWGPRDVDAAAPQFETNLLFRNEKVPLTALELDLLGLDEGPATGPAALANASGVDVAGFTVGFATSLPAFAYGYPFGQRPAGFDPCADLRVSYAACQDHLGVDLMVQADANPGRWATAAQSGGWQPLEWMGSTWRAVADPTVGFRYNVTPMMTGNLFDLVFDGQSAITGRGAQAVPRRYVGTAAAEATDPAAYGVYAGAKPEFLALSPWAAPDGDRAGLAAAAGTLAPGSGSAREDGYAESVIYADLT</sequence>
<dbReference type="EMBL" id="BONJ01000001">
    <property type="protein sequence ID" value="GIG12450.1"/>
    <property type="molecule type" value="Genomic_DNA"/>
</dbReference>
<dbReference type="AlphaFoldDB" id="A0A8J3LH19"/>
<proteinExistence type="predicted"/>
<gene>
    <name evidence="1" type="ORF">Cme02nite_07820</name>
</gene>